<dbReference type="Pfam" id="PF22614">
    <property type="entry name" value="Slo-like_RCK"/>
    <property type="match status" value="1"/>
</dbReference>
<evidence type="ECO:0000256" key="2">
    <source>
        <dbReference type="SAM" id="Phobius"/>
    </source>
</evidence>
<keyword evidence="4" id="KW-0407">Ion channel</keyword>
<dbReference type="Pfam" id="PF07885">
    <property type="entry name" value="Ion_trans_2"/>
    <property type="match status" value="1"/>
</dbReference>
<dbReference type="GO" id="GO:0034220">
    <property type="term" value="P:monoatomic ion transmembrane transport"/>
    <property type="evidence" value="ECO:0007669"/>
    <property type="project" value="UniProtKB-KW"/>
</dbReference>
<dbReference type="GO" id="GO:0005886">
    <property type="term" value="C:plasma membrane"/>
    <property type="evidence" value="ECO:0007669"/>
    <property type="project" value="UniProtKB-SubCell"/>
</dbReference>
<dbReference type="InterPro" id="IPR013099">
    <property type="entry name" value="K_chnl_dom"/>
</dbReference>
<dbReference type="PANTHER" id="PTHR43833">
    <property type="entry name" value="POTASSIUM CHANNEL PROTEIN 2-RELATED-RELATED"/>
    <property type="match status" value="1"/>
</dbReference>
<sequence>MFLIRRLSMKLLRLKNSILAAIALMFMILTASLAYLLEPDTFTTWFNALYWVLTTMATVGYGDYYAVTPLGKLLTIFIYIFGIGLLSLVIGKIIDSIADMHRRRETGKLKFHGKHHVIIMNWSRKAKYAIEELLSSSPDIDIVIVDDLEKHPYDHPKVHFVSGDPTSADILNQAGMQEARAAIIFADPKIDDASLVDGKSLLIASSIESLAPQVHTTVEVMMEKHTKNFRHVKVNEFILSHDAVSRLAVKSALEEGNMDIFSQLLSRQHGADIFQVPVDPSWKTYEDAFVDLLQQGATLISDRNDMQINCKLKENIPADAKLFVICHTSVYDQKLSGKSVTS</sequence>
<keyword evidence="4" id="KW-0406">Ion transport</keyword>
<dbReference type="PROSITE" id="PS51201">
    <property type="entry name" value="RCK_N"/>
    <property type="match status" value="1"/>
</dbReference>
<feature type="transmembrane region" description="Helical" evidence="2">
    <location>
        <begin position="44"/>
        <end position="61"/>
    </location>
</feature>
<protein>
    <submittedName>
        <fullName evidence="4">Voltage-gated potassium channel</fullName>
    </submittedName>
</protein>
<dbReference type="InterPro" id="IPR050721">
    <property type="entry name" value="Trk_Ktr_HKT_K-transport"/>
</dbReference>
<dbReference type="Gene3D" id="1.10.287.70">
    <property type="match status" value="1"/>
</dbReference>
<keyword evidence="2" id="KW-0812">Transmembrane</keyword>
<reference evidence="4 5" key="1">
    <citation type="submission" date="2017-04" db="EMBL/GenBank/DDBJ databases">
        <authorList>
            <person name="Afonso C.L."/>
            <person name="Miller P.J."/>
            <person name="Scott M.A."/>
            <person name="Spackman E."/>
            <person name="Goraichik I."/>
            <person name="Dimitrov K.M."/>
            <person name="Suarez D.L."/>
            <person name="Swayne D.E."/>
        </authorList>
    </citation>
    <scope>NUCLEOTIDE SEQUENCE [LARGE SCALE GENOMIC DNA]</scope>
    <source>
        <strain evidence="4 5">11</strain>
    </source>
</reference>
<gene>
    <name evidence="4" type="ORF">SAMN06295960_4400</name>
</gene>
<keyword evidence="2" id="KW-1133">Transmembrane helix</keyword>
<dbReference type="InterPro" id="IPR003148">
    <property type="entry name" value="RCK_N"/>
</dbReference>
<keyword evidence="4" id="KW-0813">Transport</keyword>
<dbReference type="STRING" id="1852522.SAMN06295960_4400"/>
<feature type="domain" description="RCK N-terminal" evidence="3">
    <location>
        <begin position="114"/>
        <end position="239"/>
    </location>
</feature>
<name>A0A1X7LUA0_9BACL</name>
<dbReference type="SUPFAM" id="SSF51735">
    <property type="entry name" value="NAD(P)-binding Rossmann-fold domains"/>
    <property type="match status" value="1"/>
</dbReference>
<dbReference type="InterPro" id="IPR036291">
    <property type="entry name" value="NAD(P)-bd_dom_sf"/>
</dbReference>
<accession>A0A1X7LUA0</accession>
<dbReference type="Proteomes" id="UP000193834">
    <property type="component" value="Unassembled WGS sequence"/>
</dbReference>
<comment type="subcellular location">
    <subcellularLocation>
        <location evidence="1">Cell membrane</location>
        <topology evidence="1">Multi-pass membrane protein</topology>
    </subcellularLocation>
</comment>
<proteinExistence type="predicted"/>
<dbReference type="RefSeq" id="WP_085498080.1">
    <property type="nucleotide sequence ID" value="NZ_FXAZ01000008.1"/>
</dbReference>
<dbReference type="OrthoDB" id="9785285at2"/>
<feature type="transmembrane region" description="Helical" evidence="2">
    <location>
        <begin position="73"/>
        <end position="94"/>
    </location>
</feature>
<keyword evidence="5" id="KW-1185">Reference proteome</keyword>
<dbReference type="AlphaFoldDB" id="A0A1X7LUA0"/>
<organism evidence="4 5">
    <name type="scientific">Paenibacillus aquistagni</name>
    <dbReference type="NCBI Taxonomy" id="1852522"/>
    <lineage>
        <taxon>Bacteria</taxon>
        <taxon>Bacillati</taxon>
        <taxon>Bacillota</taxon>
        <taxon>Bacilli</taxon>
        <taxon>Bacillales</taxon>
        <taxon>Paenibacillaceae</taxon>
        <taxon>Paenibacillus</taxon>
    </lineage>
</organism>
<evidence type="ECO:0000313" key="4">
    <source>
        <dbReference type="EMBL" id="SMG57451.1"/>
    </source>
</evidence>
<evidence type="ECO:0000259" key="3">
    <source>
        <dbReference type="PROSITE" id="PS51201"/>
    </source>
</evidence>
<dbReference type="PANTHER" id="PTHR43833:SF9">
    <property type="entry name" value="POTASSIUM CHANNEL PROTEIN YUGO-RELATED"/>
    <property type="match status" value="1"/>
</dbReference>
<keyword evidence="2" id="KW-0472">Membrane</keyword>
<dbReference type="EMBL" id="FXAZ01000008">
    <property type="protein sequence ID" value="SMG57451.1"/>
    <property type="molecule type" value="Genomic_DNA"/>
</dbReference>
<dbReference type="GO" id="GO:0006813">
    <property type="term" value="P:potassium ion transport"/>
    <property type="evidence" value="ECO:0007669"/>
    <property type="project" value="InterPro"/>
</dbReference>
<dbReference type="SUPFAM" id="SSF81324">
    <property type="entry name" value="Voltage-gated potassium channels"/>
    <property type="match status" value="1"/>
</dbReference>
<dbReference type="Gene3D" id="3.40.50.720">
    <property type="entry name" value="NAD(P)-binding Rossmann-like Domain"/>
    <property type="match status" value="1"/>
</dbReference>
<evidence type="ECO:0000256" key="1">
    <source>
        <dbReference type="ARBA" id="ARBA00004651"/>
    </source>
</evidence>
<evidence type="ECO:0000313" key="5">
    <source>
        <dbReference type="Proteomes" id="UP000193834"/>
    </source>
</evidence>